<feature type="domain" description="RagB/SusD" evidence="6">
    <location>
        <begin position="354"/>
        <end position="511"/>
    </location>
</feature>
<dbReference type="PROSITE" id="PS51257">
    <property type="entry name" value="PROKAR_LIPOPROTEIN"/>
    <property type="match status" value="1"/>
</dbReference>
<dbReference type="Proteomes" id="UP000232883">
    <property type="component" value="Chromosome"/>
</dbReference>
<sequence length="511" mass="57329">MKYKLFSRFLPVLILVLLGACRQDFLIENNPNAIVTADYYKTENDVLLALNGVYQALRDNNGIAENSGLFSEERSDNTGRNDNQSNAGEPFQFNAFALLPSNSYLQTHWNSLYQTITRANYVLAGSEMVTFAKPETKTQYQAEAKFIRALIYFTLVRKWGDVPLVTKPLTTTEEVTANTFREKKETVYKQIVADLTDVINSPLPDVQAAANKGRVSKVAGNALLGQVYLTMATTLDQANRNANLTQAKTFLTNAYSKRTFGLLKEIPYADVFDVSKKTTNPETIFQIVYKQGDINYSSSIAANNQAQGETINSLRTTTGVGGNVTPDLVKEYEDGDVRKDYSIKYANAAVVKDYFVTKFRDASSTAGTSGYGGNDWILMRYADVILMLAEVNLYLGDEATAIGFLDQVRERAKLPVYSIAKTNPDYSAKFPTLKLAILHERRVELAFENQRWFDLLRFFTPTELVAYIRSKSQADFGAAQLTNFGTKDYYYPIPFNEVKLNPTGMYQNPGY</sequence>
<keyword evidence="4" id="KW-0472">Membrane</keyword>
<dbReference type="InterPro" id="IPR011990">
    <property type="entry name" value="TPR-like_helical_dom_sf"/>
</dbReference>
<evidence type="ECO:0000256" key="2">
    <source>
        <dbReference type="ARBA" id="ARBA00006275"/>
    </source>
</evidence>
<dbReference type="OrthoDB" id="636214at2"/>
<evidence type="ECO:0000256" key="3">
    <source>
        <dbReference type="ARBA" id="ARBA00022729"/>
    </source>
</evidence>
<feature type="domain" description="SusD-like N-terminal" evidence="7">
    <location>
        <begin position="50"/>
        <end position="229"/>
    </location>
</feature>
<name>A0A2K8YSG4_9BACT</name>
<evidence type="ECO:0000259" key="7">
    <source>
        <dbReference type="Pfam" id="PF14322"/>
    </source>
</evidence>
<dbReference type="GO" id="GO:0009279">
    <property type="term" value="C:cell outer membrane"/>
    <property type="evidence" value="ECO:0007669"/>
    <property type="project" value="UniProtKB-SubCell"/>
</dbReference>
<dbReference type="Pfam" id="PF07980">
    <property type="entry name" value="SusD_RagB"/>
    <property type="match status" value="1"/>
</dbReference>
<accession>A0A2K8YSG4</accession>
<evidence type="ECO:0000313" key="9">
    <source>
        <dbReference type="Proteomes" id="UP000232883"/>
    </source>
</evidence>
<reference evidence="8 9" key="1">
    <citation type="submission" date="2017-11" db="EMBL/GenBank/DDBJ databases">
        <title>Taxonomic description and genome sequences of Spirosoma HA7 sp. nov., isolated from pollen microhabitat of Corylus avellana.</title>
        <authorList>
            <person name="Ambika Manirajan B."/>
            <person name="Suarez C."/>
            <person name="Ratering S."/>
            <person name="Geissler-Plaum R."/>
            <person name="Cardinale M."/>
            <person name="Sylvia S."/>
        </authorList>
    </citation>
    <scope>NUCLEOTIDE SEQUENCE [LARGE SCALE GENOMIC DNA]</scope>
    <source>
        <strain evidence="8 9">HA7</strain>
    </source>
</reference>
<organism evidence="8 9">
    <name type="scientific">Spirosoma pollinicola</name>
    <dbReference type="NCBI Taxonomy" id="2057025"/>
    <lineage>
        <taxon>Bacteria</taxon>
        <taxon>Pseudomonadati</taxon>
        <taxon>Bacteroidota</taxon>
        <taxon>Cytophagia</taxon>
        <taxon>Cytophagales</taxon>
        <taxon>Cytophagaceae</taxon>
        <taxon>Spirosoma</taxon>
    </lineage>
</organism>
<dbReference type="Pfam" id="PF14322">
    <property type="entry name" value="SusD-like_3"/>
    <property type="match status" value="1"/>
</dbReference>
<evidence type="ECO:0000259" key="6">
    <source>
        <dbReference type="Pfam" id="PF07980"/>
    </source>
</evidence>
<dbReference type="InterPro" id="IPR012944">
    <property type="entry name" value="SusD_RagB_dom"/>
</dbReference>
<dbReference type="CDD" id="cd08977">
    <property type="entry name" value="SusD"/>
    <property type="match status" value="1"/>
</dbReference>
<dbReference type="EMBL" id="CP025096">
    <property type="protein sequence ID" value="AUD00566.1"/>
    <property type="molecule type" value="Genomic_DNA"/>
</dbReference>
<evidence type="ECO:0000256" key="1">
    <source>
        <dbReference type="ARBA" id="ARBA00004442"/>
    </source>
</evidence>
<evidence type="ECO:0000256" key="5">
    <source>
        <dbReference type="ARBA" id="ARBA00023237"/>
    </source>
</evidence>
<protein>
    <submittedName>
        <fullName evidence="8">RagB/SusD family nutrient uptake outer membrane protein</fullName>
    </submittedName>
</protein>
<keyword evidence="5" id="KW-0998">Cell outer membrane</keyword>
<evidence type="ECO:0000313" key="8">
    <source>
        <dbReference type="EMBL" id="AUD00566.1"/>
    </source>
</evidence>
<keyword evidence="9" id="KW-1185">Reference proteome</keyword>
<dbReference type="RefSeq" id="WP_100985991.1">
    <property type="nucleotide sequence ID" value="NZ_CP025096.1"/>
</dbReference>
<comment type="subcellular location">
    <subcellularLocation>
        <location evidence="1">Cell outer membrane</location>
    </subcellularLocation>
</comment>
<keyword evidence="3" id="KW-0732">Signal</keyword>
<evidence type="ECO:0000256" key="4">
    <source>
        <dbReference type="ARBA" id="ARBA00023136"/>
    </source>
</evidence>
<comment type="similarity">
    <text evidence="2">Belongs to the SusD family.</text>
</comment>
<dbReference type="SUPFAM" id="SSF48452">
    <property type="entry name" value="TPR-like"/>
    <property type="match status" value="1"/>
</dbReference>
<proteinExistence type="inferred from homology"/>
<dbReference type="InterPro" id="IPR033985">
    <property type="entry name" value="SusD-like_N"/>
</dbReference>
<gene>
    <name evidence="8" type="ORF">CWM47_01250</name>
</gene>
<dbReference type="AlphaFoldDB" id="A0A2K8YSG4"/>
<dbReference type="KEGG" id="spir:CWM47_01250"/>
<dbReference type="Gene3D" id="1.25.40.390">
    <property type="match status" value="1"/>
</dbReference>